<feature type="region of interest" description="Disordered" evidence="6">
    <location>
        <begin position="78"/>
        <end position="117"/>
    </location>
</feature>
<name>A0A914M6Q7_MELIC</name>
<evidence type="ECO:0000313" key="9">
    <source>
        <dbReference type="WBParaSite" id="Minc3s01267g22287"/>
    </source>
</evidence>
<dbReference type="PROSITE" id="PS00217">
    <property type="entry name" value="SUGAR_TRANSPORT_2"/>
    <property type="match status" value="1"/>
</dbReference>
<evidence type="ECO:0000256" key="7">
    <source>
        <dbReference type="SAM" id="Phobius"/>
    </source>
</evidence>
<dbReference type="Proteomes" id="UP000887563">
    <property type="component" value="Unplaced"/>
</dbReference>
<organism evidence="8 9">
    <name type="scientific">Meloidogyne incognita</name>
    <name type="common">Southern root-knot nematode worm</name>
    <name type="synonym">Oxyuris incognita</name>
    <dbReference type="NCBI Taxonomy" id="6306"/>
    <lineage>
        <taxon>Eukaryota</taxon>
        <taxon>Metazoa</taxon>
        <taxon>Ecdysozoa</taxon>
        <taxon>Nematoda</taxon>
        <taxon>Chromadorea</taxon>
        <taxon>Rhabditida</taxon>
        <taxon>Tylenchina</taxon>
        <taxon>Tylenchomorpha</taxon>
        <taxon>Tylenchoidea</taxon>
        <taxon>Meloidogynidae</taxon>
        <taxon>Meloidogyninae</taxon>
        <taxon>Meloidogyne</taxon>
        <taxon>Meloidogyne incognita group</taxon>
    </lineage>
</organism>
<dbReference type="AlphaFoldDB" id="A0A914M6Q7"/>
<dbReference type="InterPro" id="IPR036259">
    <property type="entry name" value="MFS_trans_sf"/>
</dbReference>
<evidence type="ECO:0000256" key="2">
    <source>
        <dbReference type="ARBA" id="ARBA00022448"/>
    </source>
</evidence>
<evidence type="ECO:0000256" key="4">
    <source>
        <dbReference type="ARBA" id="ARBA00022989"/>
    </source>
</evidence>
<feature type="transmembrane region" description="Helical" evidence="7">
    <location>
        <begin position="232"/>
        <end position="254"/>
    </location>
</feature>
<dbReference type="Pfam" id="PF00083">
    <property type="entry name" value="Sugar_tr"/>
    <property type="match status" value="1"/>
</dbReference>
<accession>A0A914M6Q7</accession>
<keyword evidence="8" id="KW-1185">Reference proteome</keyword>
<keyword evidence="5 7" id="KW-0472">Membrane</keyword>
<evidence type="ECO:0000256" key="3">
    <source>
        <dbReference type="ARBA" id="ARBA00022692"/>
    </source>
</evidence>
<sequence length="459" mass="52230">MVRFRVRYRHHNTFPNSQRYEEWRELRLVGRFDEQRPLLGINNATYFYCRFYDDGCHKKFRVIVFEDSRVEVRVAGIHTHHPPGEEEQDHTQSDRDEFDDNFPRSRSVGRRSGGGYTSVTSMGAGSSGVILHGGGAGPSGRRYGNAGFQVGFHLGALNTLAKILIECFGCNGTLIDNNAFVVIATIWQQMAKSFDNYIYMMISRFFIGFNSGINMGLASIYLSEIAPMNLRGAIGCMSNVFLSTVFLFSLVVGLPFTLGDEENWHLIFLFSYIPISVQLTLLGFFCPESSKYSYIVRGNFMEAERSLQLLIGRNDVTTIVSTNASGGCLAAYLSIVFIAVYVVFFSFGFGDKSKRLLLKLPYIPKNIKEMLLWRCWLVILENIIFNPIMILLLFKNTNPLISIDPNYCESGTCADGCQFSFRMFPNFSEDMEKVKELNFCFISTFGYRDRIAMEYFCLV</sequence>
<dbReference type="InterPro" id="IPR005829">
    <property type="entry name" value="Sugar_transporter_CS"/>
</dbReference>
<proteinExistence type="predicted"/>
<dbReference type="InterPro" id="IPR005828">
    <property type="entry name" value="MFS_sugar_transport-like"/>
</dbReference>
<evidence type="ECO:0000256" key="5">
    <source>
        <dbReference type="ARBA" id="ARBA00023136"/>
    </source>
</evidence>
<reference evidence="9" key="1">
    <citation type="submission" date="2022-11" db="UniProtKB">
        <authorList>
            <consortium name="WormBaseParasite"/>
        </authorList>
    </citation>
    <scope>IDENTIFICATION</scope>
</reference>
<keyword evidence="2" id="KW-0813">Transport</keyword>
<protein>
    <submittedName>
        <fullName evidence="9">Major facilitator superfamily (MFS) profile domain-containing protein</fullName>
    </submittedName>
</protein>
<feature type="transmembrane region" description="Helical" evidence="7">
    <location>
        <begin position="329"/>
        <end position="350"/>
    </location>
</feature>
<dbReference type="GO" id="GO:0015149">
    <property type="term" value="F:hexose transmembrane transporter activity"/>
    <property type="evidence" value="ECO:0007669"/>
    <property type="project" value="TreeGrafter"/>
</dbReference>
<dbReference type="GO" id="GO:0016020">
    <property type="term" value="C:membrane"/>
    <property type="evidence" value="ECO:0007669"/>
    <property type="project" value="UniProtKB-SubCell"/>
</dbReference>
<keyword evidence="3 7" id="KW-0812">Transmembrane</keyword>
<dbReference type="SUPFAM" id="SSF103473">
    <property type="entry name" value="MFS general substrate transporter"/>
    <property type="match status" value="1"/>
</dbReference>
<evidence type="ECO:0000256" key="6">
    <source>
        <dbReference type="SAM" id="MobiDB-lite"/>
    </source>
</evidence>
<dbReference type="InterPro" id="IPR045263">
    <property type="entry name" value="GLUT"/>
</dbReference>
<comment type="subcellular location">
    <subcellularLocation>
        <location evidence="1">Membrane</location>
        <topology evidence="1">Multi-pass membrane protein</topology>
    </subcellularLocation>
</comment>
<keyword evidence="4 7" id="KW-1133">Transmembrane helix</keyword>
<feature type="transmembrane region" description="Helical" evidence="7">
    <location>
        <begin position="266"/>
        <end position="285"/>
    </location>
</feature>
<dbReference type="Gene3D" id="1.20.1250.20">
    <property type="entry name" value="MFS general substrate transporter like domains"/>
    <property type="match status" value="1"/>
</dbReference>
<dbReference type="PANTHER" id="PTHR23503">
    <property type="entry name" value="SOLUTE CARRIER FAMILY 2"/>
    <property type="match status" value="1"/>
</dbReference>
<evidence type="ECO:0000313" key="8">
    <source>
        <dbReference type="Proteomes" id="UP000887563"/>
    </source>
</evidence>
<dbReference type="PANTHER" id="PTHR23503:SF8">
    <property type="entry name" value="FACILITATED GLUCOSE TRANSPORTER PROTEIN 1"/>
    <property type="match status" value="1"/>
</dbReference>
<evidence type="ECO:0000256" key="1">
    <source>
        <dbReference type="ARBA" id="ARBA00004141"/>
    </source>
</evidence>
<dbReference type="WBParaSite" id="Minc3s01267g22287">
    <property type="protein sequence ID" value="Minc3s01267g22287"/>
    <property type="gene ID" value="Minc3s01267g22287"/>
</dbReference>
<feature type="transmembrane region" description="Helical" evidence="7">
    <location>
        <begin position="197"/>
        <end position="220"/>
    </location>
</feature>
<feature type="transmembrane region" description="Helical" evidence="7">
    <location>
        <begin position="371"/>
        <end position="394"/>
    </location>
</feature>